<proteinExistence type="predicted"/>
<dbReference type="Gene3D" id="3.40.50.150">
    <property type="entry name" value="Vaccinia Virus protein VP39"/>
    <property type="match status" value="1"/>
</dbReference>
<accession>C6BXU6</accession>
<dbReference type="SUPFAM" id="SSF53335">
    <property type="entry name" value="S-adenosyl-L-methionine-dependent methyltransferases"/>
    <property type="match status" value="1"/>
</dbReference>
<name>C6BXU6_MARSD</name>
<dbReference type="Pfam" id="PF13524">
    <property type="entry name" value="Glyco_trans_1_2"/>
    <property type="match status" value="1"/>
</dbReference>
<dbReference type="InterPro" id="IPR029063">
    <property type="entry name" value="SAM-dependent_MTases_sf"/>
</dbReference>
<dbReference type="AlphaFoldDB" id="C6BXU6"/>
<evidence type="ECO:0000313" key="2">
    <source>
        <dbReference type="EMBL" id="ACS78654.1"/>
    </source>
</evidence>
<dbReference type="OrthoDB" id="5430802at2"/>
<organism evidence="2 3">
    <name type="scientific">Maridesulfovibrio salexigens (strain ATCC 14822 / DSM 2638 / NCIMB 8403 / VKM B-1763)</name>
    <name type="common">Desulfovibrio salexigens</name>
    <dbReference type="NCBI Taxonomy" id="526222"/>
    <lineage>
        <taxon>Bacteria</taxon>
        <taxon>Pseudomonadati</taxon>
        <taxon>Thermodesulfobacteriota</taxon>
        <taxon>Desulfovibrionia</taxon>
        <taxon>Desulfovibrionales</taxon>
        <taxon>Desulfovibrionaceae</taxon>
        <taxon>Maridesulfovibrio</taxon>
    </lineage>
</organism>
<evidence type="ECO:0000313" key="3">
    <source>
        <dbReference type="Proteomes" id="UP000002601"/>
    </source>
</evidence>
<sequence>MPHEASKPLRVMQTISTYRNFIDHFYAYNPNMASMDYKTQNEALTNYGFFAPHIISPYTEELGCVQELTFSNAAYLQSAWLKEQGLSSSLQPGWETDLLRRRIDKFKPDILYVFSPYTFNSALRDRLTHQPKLVVSWRCATLQNNWDWSAFDVILTSMPSIIDYAPKLGAKSAEMFSPGFPLSLVKELISIPQDTDVVFVGSLTGARRIAMLDTVARAARQYGFSLALHLSGDFSHLTPHMVPYLREPVFGLDAMRCLRRGRMVLDSRTPVFLSDRHGYPIEDISENDNCSMRLFEATGCGSLVLALDGVSRWFEWEKEIVPYKDPDDLVKRIRHFIANPEERDRIASAGQNRCLTEYNMKRNAEKFMDIAEKRLNKPAIKPRPYEVVAPNEPKSFNPNTMFQEIISNSYLKKMGWFSSYHRQAIVDDDGAPLPWLSYPAVNLLEERAPYGCTVFEYGCGSSTLWWAKRAKRVVVVEHNEQWFNTMKSQFPDHVRPVLQRLEPGGDYSKTVAMIKNIKFDIIVIDGRDRVNCAYNSLSSLSPSGVIVFDNTDRLEYMPGRQFIKDAGFKELRLTGLASMVLNVGSCTSIFYRDDNCLGI</sequence>
<dbReference type="KEGG" id="dsa:Desal_0588"/>
<dbReference type="Gene3D" id="3.40.50.2000">
    <property type="entry name" value="Glycogen Phosphorylase B"/>
    <property type="match status" value="2"/>
</dbReference>
<feature type="domain" description="Spore protein YkvP/CgeB glycosyl transferase-like" evidence="1">
    <location>
        <begin position="212"/>
        <end position="369"/>
    </location>
</feature>
<gene>
    <name evidence="2" type="ordered locus">Desal_0588</name>
</gene>
<dbReference type="eggNOG" id="COG4641">
    <property type="taxonomic scope" value="Bacteria"/>
</dbReference>
<dbReference type="SUPFAM" id="SSF53756">
    <property type="entry name" value="UDP-Glycosyltransferase/glycogen phosphorylase"/>
    <property type="match status" value="1"/>
</dbReference>
<dbReference type="eggNOG" id="COG4122">
    <property type="taxonomic scope" value="Bacteria"/>
</dbReference>
<dbReference type="EMBL" id="CP001649">
    <property type="protein sequence ID" value="ACS78654.1"/>
    <property type="molecule type" value="Genomic_DNA"/>
</dbReference>
<dbReference type="InterPro" id="IPR055259">
    <property type="entry name" value="YkvP/CgeB_Glyco_trans-like"/>
</dbReference>
<dbReference type="STRING" id="526222.Desal_0588"/>
<keyword evidence="3" id="KW-1185">Reference proteome</keyword>
<dbReference type="HOGENOM" id="CLU_455426_0_0_7"/>
<protein>
    <recommendedName>
        <fullName evidence="1">Spore protein YkvP/CgeB glycosyl transferase-like domain-containing protein</fullName>
    </recommendedName>
</protein>
<evidence type="ECO:0000259" key="1">
    <source>
        <dbReference type="Pfam" id="PF13524"/>
    </source>
</evidence>
<reference evidence="2 3" key="1">
    <citation type="submission" date="2009-06" db="EMBL/GenBank/DDBJ databases">
        <title>Complete sequence of Desulfovibrio salexigens DSM 2638.</title>
        <authorList>
            <consortium name="US DOE Joint Genome Institute"/>
            <person name="Lucas S."/>
            <person name="Copeland A."/>
            <person name="Lapidus A."/>
            <person name="Glavina del Rio T."/>
            <person name="Tice H."/>
            <person name="Bruce D."/>
            <person name="Goodwin L."/>
            <person name="Pitluck S."/>
            <person name="Munk A.C."/>
            <person name="Brettin T."/>
            <person name="Detter J.C."/>
            <person name="Han C."/>
            <person name="Tapia R."/>
            <person name="Larimer F."/>
            <person name="Land M."/>
            <person name="Hauser L."/>
            <person name="Kyrpides N."/>
            <person name="Anderson I."/>
            <person name="Wall J.D."/>
            <person name="Arkin A.P."/>
            <person name="Dehal P."/>
            <person name="Chivian D."/>
            <person name="Giles B."/>
            <person name="Hazen T.C."/>
        </authorList>
    </citation>
    <scope>NUCLEOTIDE SEQUENCE [LARGE SCALE GENOMIC DNA]</scope>
    <source>
        <strain evidence="3">ATCC 14822 / DSM 2638 / NCIMB 8403 / VKM B-1763</strain>
    </source>
</reference>
<dbReference type="Proteomes" id="UP000002601">
    <property type="component" value="Chromosome"/>
</dbReference>